<dbReference type="STRING" id="909663.GCA_000512235_01112"/>
<evidence type="ECO:0000256" key="2">
    <source>
        <dbReference type="SAM" id="SignalP"/>
    </source>
</evidence>
<evidence type="ECO:0000313" key="3">
    <source>
        <dbReference type="EMBL" id="NLW36061.1"/>
    </source>
</evidence>
<proteinExistence type="predicted"/>
<evidence type="ECO:0000313" key="4">
    <source>
        <dbReference type="Proteomes" id="UP000777265"/>
    </source>
</evidence>
<reference evidence="3" key="2">
    <citation type="submission" date="2020-01" db="EMBL/GenBank/DDBJ databases">
        <authorList>
            <person name="Campanaro S."/>
        </authorList>
    </citation>
    <scope>NUCLEOTIDE SEQUENCE</scope>
    <source>
        <strain evidence="3">AS06rmzACSIP_7</strain>
    </source>
</reference>
<organism evidence="3 4">
    <name type="scientific">Syntrophorhabdus aromaticivorans</name>
    <dbReference type="NCBI Taxonomy" id="328301"/>
    <lineage>
        <taxon>Bacteria</taxon>
        <taxon>Pseudomonadati</taxon>
        <taxon>Thermodesulfobacteriota</taxon>
        <taxon>Syntrophorhabdia</taxon>
        <taxon>Syntrophorhabdales</taxon>
        <taxon>Syntrophorhabdaceae</taxon>
        <taxon>Syntrophorhabdus</taxon>
    </lineage>
</organism>
<dbReference type="AlphaFoldDB" id="A0A351U0Y9"/>
<reference evidence="3" key="1">
    <citation type="journal article" date="2020" name="Biotechnol. Biofuels">
        <title>New insights from the biogas microbiome by comprehensive genome-resolved metagenomics of nearly 1600 species originating from multiple anaerobic digesters.</title>
        <authorList>
            <person name="Campanaro S."/>
            <person name="Treu L."/>
            <person name="Rodriguez-R L.M."/>
            <person name="Kovalovszki A."/>
            <person name="Ziels R.M."/>
            <person name="Maus I."/>
            <person name="Zhu X."/>
            <person name="Kougias P.G."/>
            <person name="Basile A."/>
            <person name="Luo G."/>
            <person name="Schluter A."/>
            <person name="Konstantinidis K.T."/>
            <person name="Angelidaki I."/>
        </authorList>
    </citation>
    <scope>NUCLEOTIDE SEQUENCE</scope>
    <source>
        <strain evidence="3">AS06rmzACSIP_7</strain>
    </source>
</reference>
<keyword evidence="2" id="KW-0732">Signal</keyword>
<dbReference type="Proteomes" id="UP000777265">
    <property type="component" value="Unassembled WGS sequence"/>
</dbReference>
<feature type="region of interest" description="Disordered" evidence="1">
    <location>
        <begin position="116"/>
        <end position="135"/>
    </location>
</feature>
<sequence>MTKLRSVAPIFVLGICLSACRAIHDQPAYVQDRQGPPPWAPAHGYRAKHHYYYYPGPQVYFDVGRKVYFYPFNGGWRVSAALPVGIHIDAHGYQVLDMDTDRPYVYHSGVVKKYPPGQLKKQTNAKSKGKGKKWD</sequence>
<evidence type="ECO:0008006" key="5">
    <source>
        <dbReference type="Google" id="ProtNLM"/>
    </source>
</evidence>
<protein>
    <recommendedName>
        <fullName evidence="5">Lipoprotein</fullName>
    </recommendedName>
</protein>
<feature type="chain" id="PRO_5041070879" description="Lipoprotein" evidence="2">
    <location>
        <begin position="22"/>
        <end position="135"/>
    </location>
</feature>
<feature type="signal peptide" evidence="2">
    <location>
        <begin position="1"/>
        <end position="21"/>
    </location>
</feature>
<name>A0A351U0Y9_9BACT</name>
<accession>A0A351U0Y9</accession>
<gene>
    <name evidence="3" type="ORF">GXY80_11375</name>
</gene>
<comment type="caution">
    <text evidence="3">The sequence shown here is derived from an EMBL/GenBank/DDBJ whole genome shotgun (WGS) entry which is preliminary data.</text>
</comment>
<evidence type="ECO:0000256" key="1">
    <source>
        <dbReference type="SAM" id="MobiDB-lite"/>
    </source>
</evidence>
<dbReference type="EMBL" id="JAAYEE010000210">
    <property type="protein sequence ID" value="NLW36061.1"/>
    <property type="molecule type" value="Genomic_DNA"/>
</dbReference>